<gene>
    <name evidence="6" type="ORF">NSPZN2_11480</name>
</gene>
<sequence length="105" mass="11495">MEGFQCVATVEEIPPGQVKVVKVNERDIAVFNIEGRFHAIYNSCPHEGGPLHKGRVKGHVVSCPWHDLKFDVRNGQGTDGGGYCVGSYDVRIEGGEVFVGARRKV</sequence>
<dbReference type="InterPro" id="IPR017941">
    <property type="entry name" value="Rieske_2Fe-2S"/>
</dbReference>
<dbReference type="PANTHER" id="PTHR21496:SF23">
    <property type="entry name" value="3-PHENYLPROPIONATE_CINNAMIC ACID DIOXYGENASE FERREDOXIN SUBUNIT"/>
    <property type="match status" value="1"/>
</dbReference>
<name>A0ABM8QUN4_9BACT</name>
<accession>A0ABM8QUN4</accession>
<evidence type="ECO:0000256" key="2">
    <source>
        <dbReference type="ARBA" id="ARBA00022723"/>
    </source>
</evidence>
<dbReference type="RefSeq" id="WP_213041216.1">
    <property type="nucleotide sequence ID" value="NZ_CAJNBJ010000001.1"/>
</dbReference>
<dbReference type="PROSITE" id="PS51296">
    <property type="entry name" value="RIESKE"/>
    <property type="match status" value="1"/>
</dbReference>
<dbReference type="SUPFAM" id="SSF50022">
    <property type="entry name" value="ISP domain"/>
    <property type="match status" value="1"/>
</dbReference>
<evidence type="ECO:0000313" key="7">
    <source>
        <dbReference type="Proteomes" id="UP000675880"/>
    </source>
</evidence>
<feature type="domain" description="Rieske" evidence="5">
    <location>
        <begin position="5"/>
        <end position="99"/>
    </location>
</feature>
<dbReference type="Pfam" id="PF00355">
    <property type="entry name" value="Rieske"/>
    <property type="match status" value="1"/>
</dbReference>
<keyword evidence="3" id="KW-0408">Iron</keyword>
<comment type="caution">
    <text evidence="6">The sequence shown here is derived from an EMBL/GenBank/DDBJ whole genome shotgun (WGS) entry which is preliminary data.</text>
</comment>
<evidence type="ECO:0000313" key="6">
    <source>
        <dbReference type="EMBL" id="CAE6716588.1"/>
    </source>
</evidence>
<dbReference type="EMBL" id="CAJNBJ010000001">
    <property type="protein sequence ID" value="CAE6716588.1"/>
    <property type="molecule type" value="Genomic_DNA"/>
</dbReference>
<dbReference type="Proteomes" id="UP000675880">
    <property type="component" value="Unassembled WGS sequence"/>
</dbReference>
<keyword evidence="7" id="KW-1185">Reference proteome</keyword>
<dbReference type="InterPro" id="IPR036922">
    <property type="entry name" value="Rieske_2Fe-2S_sf"/>
</dbReference>
<keyword evidence="2" id="KW-0479">Metal-binding</keyword>
<evidence type="ECO:0000256" key="4">
    <source>
        <dbReference type="ARBA" id="ARBA00023014"/>
    </source>
</evidence>
<evidence type="ECO:0000256" key="1">
    <source>
        <dbReference type="ARBA" id="ARBA00022714"/>
    </source>
</evidence>
<reference evidence="6 7" key="1">
    <citation type="submission" date="2021-02" db="EMBL/GenBank/DDBJ databases">
        <authorList>
            <person name="Han P."/>
        </authorList>
    </citation>
    <scope>NUCLEOTIDE SEQUENCE [LARGE SCALE GENOMIC DNA]</scope>
    <source>
        <strain evidence="6">Candidatus Nitrospira sp. ZN2</strain>
    </source>
</reference>
<proteinExistence type="predicted"/>
<keyword evidence="1" id="KW-0001">2Fe-2S</keyword>
<protein>
    <submittedName>
        <fullName evidence="6">Rieske</fullName>
    </submittedName>
</protein>
<evidence type="ECO:0000259" key="5">
    <source>
        <dbReference type="PROSITE" id="PS51296"/>
    </source>
</evidence>
<organism evidence="6 7">
    <name type="scientific">Nitrospira defluvii</name>
    <dbReference type="NCBI Taxonomy" id="330214"/>
    <lineage>
        <taxon>Bacteria</taxon>
        <taxon>Pseudomonadati</taxon>
        <taxon>Nitrospirota</taxon>
        <taxon>Nitrospiria</taxon>
        <taxon>Nitrospirales</taxon>
        <taxon>Nitrospiraceae</taxon>
        <taxon>Nitrospira</taxon>
    </lineage>
</organism>
<keyword evidence="4" id="KW-0411">Iron-sulfur</keyword>
<dbReference type="PANTHER" id="PTHR21496">
    <property type="entry name" value="FERREDOXIN-RELATED"/>
    <property type="match status" value="1"/>
</dbReference>
<evidence type="ECO:0000256" key="3">
    <source>
        <dbReference type="ARBA" id="ARBA00023004"/>
    </source>
</evidence>
<dbReference type="Gene3D" id="2.102.10.10">
    <property type="entry name" value="Rieske [2Fe-2S] iron-sulphur domain"/>
    <property type="match status" value="1"/>
</dbReference>